<reference evidence="3 4" key="1">
    <citation type="submission" date="2020-12" db="EMBL/GenBank/DDBJ databases">
        <title>WGS of Thermoactinomyces spp.</title>
        <authorList>
            <person name="Cheng K."/>
        </authorList>
    </citation>
    <scope>NUCLEOTIDE SEQUENCE [LARGE SCALE GENOMIC DNA]</scope>
    <source>
        <strain evidence="4">CICC 10671\DSM 43846</strain>
    </source>
</reference>
<dbReference type="Pfam" id="PF00188">
    <property type="entry name" value="CAP"/>
    <property type="match status" value="1"/>
</dbReference>
<dbReference type="PANTHER" id="PTHR31157:SF1">
    <property type="entry name" value="SCP DOMAIN-CONTAINING PROTEIN"/>
    <property type="match status" value="1"/>
</dbReference>
<evidence type="ECO:0000313" key="4">
    <source>
        <dbReference type="Proteomes" id="UP000633619"/>
    </source>
</evidence>
<sequence>MSFQLILAGLTALLSTVTGWGFLGNQNQADPKETLQPQEAVRETQPSSAAATGDQNAEILPVEKEVLALVNQEREKHGLKPLQLDAAVSKAADMKSKDMRDHHYFDHQSPTYGSPFEMMKQQGIDFKAAGENIAAGQKTAEEVMDGWMNSEGHRANILNPDFTHIGIGYVQGGDYGTYWTQLFIQK</sequence>
<feature type="region of interest" description="Disordered" evidence="1">
    <location>
        <begin position="28"/>
        <end position="54"/>
    </location>
</feature>
<feature type="compositionally biased region" description="Polar residues" evidence="1">
    <location>
        <begin position="44"/>
        <end position="54"/>
    </location>
</feature>
<proteinExistence type="predicted"/>
<name>A0A8I1AEK0_THEIN</name>
<dbReference type="InterPro" id="IPR035940">
    <property type="entry name" value="CAP_sf"/>
</dbReference>
<feature type="domain" description="SCP" evidence="2">
    <location>
        <begin position="67"/>
        <end position="183"/>
    </location>
</feature>
<dbReference type="PANTHER" id="PTHR31157">
    <property type="entry name" value="SCP DOMAIN-CONTAINING PROTEIN"/>
    <property type="match status" value="1"/>
</dbReference>
<dbReference type="SUPFAM" id="SSF55797">
    <property type="entry name" value="PR-1-like"/>
    <property type="match status" value="1"/>
</dbReference>
<dbReference type="CDD" id="cd05379">
    <property type="entry name" value="CAP_bacterial"/>
    <property type="match status" value="1"/>
</dbReference>
<dbReference type="AlphaFoldDB" id="A0A8I1AEK0"/>
<accession>A0A8I1AEK0</accession>
<comment type="caution">
    <text evidence="3">The sequence shown here is derived from an EMBL/GenBank/DDBJ whole genome shotgun (WGS) entry which is preliminary data.</text>
</comment>
<protein>
    <recommendedName>
        <fullName evidence="2">SCP domain-containing protein</fullName>
    </recommendedName>
</protein>
<dbReference type="InterPro" id="IPR014044">
    <property type="entry name" value="CAP_dom"/>
</dbReference>
<keyword evidence="4" id="KW-1185">Reference proteome</keyword>
<dbReference type="InterPro" id="IPR014258">
    <property type="entry name" value="CAP_domain_YkwD-like"/>
</dbReference>
<gene>
    <name evidence="3" type="ORF">I8U20_11135</name>
</gene>
<dbReference type="Proteomes" id="UP000633619">
    <property type="component" value="Unassembled WGS sequence"/>
</dbReference>
<evidence type="ECO:0000313" key="3">
    <source>
        <dbReference type="EMBL" id="MBH8595884.1"/>
    </source>
</evidence>
<dbReference type="EMBL" id="JAECVW010000007">
    <property type="protein sequence ID" value="MBH8595884.1"/>
    <property type="molecule type" value="Genomic_DNA"/>
</dbReference>
<dbReference type="Gene3D" id="3.40.33.10">
    <property type="entry name" value="CAP"/>
    <property type="match status" value="1"/>
</dbReference>
<dbReference type="RefSeq" id="WP_181732659.1">
    <property type="nucleotide sequence ID" value="NZ_JACEIR010000010.1"/>
</dbReference>
<evidence type="ECO:0000256" key="1">
    <source>
        <dbReference type="SAM" id="MobiDB-lite"/>
    </source>
</evidence>
<dbReference type="NCBIfam" id="TIGR02909">
    <property type="entry name" value="spore_YkwD"/>
    <property type="match status" value="1"/>
</dbReference>
<evidence type="ECO:0000259" key="2">
    <source>
        <dbReference type="Pfam" id="PF00188"/>
    </source>
</evidence>
<organism evidence="3 4">
    <name type="scientific">Thermoactinomyces intermedius</name>
    <dbReference type="NCBI Taxonomy" id="2024"/>
    <lineage>
        <taxon>Bacteria</taxon>
        <taxon>Bacillati</taxon>
        <taxon>Bacillota</taxon>
        <taxon>Bacilli</taxon>
        <taxon>Bacillales</taxon>
        <taxon>Thermoactinomycetaceae</taxon>
        <taxon>Thermoactinomyces</taxon>
    </lineage>
</organism>